<protein>
    <submittedName>
        <fullName evidence="2">DUF2268 domain-containing putative Zn-dependent protease</fullName>
    </submittedName>
</protein>
<accession>A0ABZ0S5Q1</accession>
<dbReference type="InterPro" id="IPR018728">
    <property type="entry name" value="DUF2268"/>
</dbReference>
<evidence type="ECO:0000313" key="3">
    <source>
        <dbReference type="Proteomes" id="UP001322664"/>
    </source>
</evidence>
<reference evidence="2 3" key="1">
    <citation type="submission" date="2023-09" db="EMBL/GenBank/DDBJ databases">
        <authorList>
            <person name="Page C.A."/>
            <person name="Perez-Diaz I.M."/>
        </authorList>
    </citation>
    <scope>NUCLEOTIDE SEQUENCE [LARGE SCALE GENOMIC DNA]</scope>
    <source>
        <strain evidence="2 3">Ll15</strain>
    </source>
</reference>
<gene>
    <name evidence="2" type="ORF">R6U77_07055</name>
</gene>
<feature type="domain" description="DUF2268" evidence="1">
    <location>
        <begin position="79"/>
        <end position="263"/>
    </location>
</feature>
<dbReference type="GO" id="GO:0006508">
    <property type="term" value="P:proteolysis"/>
    <property type="evidence" value="ECO:0007669"/>
    <property type="project" value="UniProtKB-KW"/>
</dbReference>
<name>A0ABZ0S5Q1_9BACI</name>
<sequence>MKAIGVIETAPILANIVKLCSNQNVVKMADIHCDVLCTPLQKVFPWASKEAIQYELLCNGLFQPFEWQCAGRLLQHEEIWSIVEQEYERLRALWQGPDVEIYILPITAGTPKKNGVAYPNGLFLFVSEMLHVEELRALLAHEYNHICRLHYVKREPSQLALQDSLVMEGLAECAVEELYGMQWLSPWTRRYTVEQIQPIWTEHFLPSLQLIDVEKHQPFLFGNYEKLPSWIGYCIGYRIVKSFQQANSFTSMQLLHMPTEVIVEGSILQKEGSS</sequence>
<dbReference type="RefSeq" id="WP_319837943.1">
    <property type="nucleotide sequence ID" value="NZ_CP137624.1"/>
</dbReference>
<organism evidence="2 3">
    <name type="scientific">Lysinibacillus louembei</name>
    <dbReference type="NCBI Taxonomy" id="1470088"/>
    <lineage>
        <taxon>Bacteria</taxon>
        <taxon>Bacillati</taxon>
        <taxon>Bacillota</taxon>
        <taxon>Bacilli</taxon>
        <taxon>Bacillales</taxon>
        <taxon>Bacillaceae</taxon>
        <taxon>Lysinibacillus</taxon>
    </lineage>
</organism>
<keyword evidence="2" id="KW-0378">Hydrolase</keyword>
<keyword evidence="3" id="KW-1185">Reference proteome</keyword>
<evidence type="ECO:0000259" key="1">
    <source>
        <dbReference type="Pfam" id="PF10026"/>
    </source>
</evidence>
<proteinExistence type="predicted"/>
<keyword evidence="2" id="KW-0645">Protease</keyword>
<evidence type="ECO:0000313" key="2">
    <source>
        <dbReference type="EMBL" id="WPK13427.1"/>
    </source>
</evidence>
<dbReference type="EMBL" id="CP137624">
    <property type="protein sequence ID" value="WPK13427.1"/>
    <property type="molecule type" value="Genomic_DNA"/>
</dbReference>
<dbReference type="Pfam" id="PF10026">
    <property type="entry name" value="DUF2268"/>
    <property type="match status" value="1"/>
</dbReference>
<dbReference type="Proteomes" id="UP001322664">
    <property type="component" value="Chromosome"/>
</dbReference>
<dbReference type="GO" id="GO:0008233">
    <property type="term" value="F:peptidase activity"/>
    <property type="evidence" value="ECO:0007669"/>
    <property type="project" value="UniProtKB-KW"/>
</dbReference>